<protein>
    <submittedName>
        <fullName evidence="2">Uncharacterized protein</fullName>
    </submittedName>
</protein>
<accession>A0A2V1DZ37</accession>
<proteinExistence type="predicted"/>
<evidence type="ECO:0000256" key="1">
    <source>
        <dbReference type="SAM" id="MobiDB-lite"/>
    </source>
</evidence>
<evidence type="ECO:0000313" key="3">
    <source>
        <dbReference type="Proteomes" id="UP000244855"/>
    </source>
</evidence>
<organism evidence="2 3">
    <name type="scientific">Periconia macrospinosa</name>
    <dbReference type="NCBI Taxonomy" id="97972"/>
    <lineage>
        <taxon>Eukaryota</taxon>
        <taxon>Fungi</taxon>
        <taxon>Dikarya</taxon>
        <taxon>Ascomycota</taxon>
        <taxon>Pezizomycotina</taxon>
        <taxon>Dothideomycetes</taxon>
        <taxon>Pleosporomycetidae</taxon>
        <taxon>Pleosporales</taxon>
        <taxon>Massarineae</taxon>
        <taxon>Periconiaceae</taxon>
        <taxon>Periconia</taxon>
    </lineage>
</organism>
<evidence type="ECO:0000313" key="2">
    <source>
        <dbReference type="EMBL" id="PVI02465.1"/>
    </source>
</evidence>
<dbReference type="EMBL" id="KZ805342">
    <property type="protein sequence ID" value="PVI02465.1"/>
    <property type="molecule type" value="Genomic_DNA"/>
</dbReference>
<keyword evidence="3" id="KW-1185">Reference proteome</keyword>
<feature type="compositionally biased region" description="Polar residues" evidence="1">
    <location>
        <begin position="21"/>
        <end position="35"/>
    </location>
</feature>
<dbReference type="Proteomes" id="UP000244855">
    <property type="component" value="Unassembled WGS sequence"/>
</dbReference>
<gene>
    <name evidence="2" type="ORF">DM02DRAFT_301180</name>
</gene>
<reference evidence="2 3" key="1">
    <citation type="journal article" date="2018" name="Sci. Rep.">
        <title>Comparative genomics provides insights into the lifestyle and reveals functional heterogeneity of dark septate endophytic fungi.</title>
        <authorList>
            <person name="Knapp D.G."/>
            <person name="Nemeth J.B."/>
            <person name="Barry K."/>
            <person name="Hainaut M."/>
            <person name="Henrissat B."/>
            <person name="Johnson J."/>
            <person name="Kuo A."/>
            <person name="Lim J.H.P."/>
            <person name="Lipzen A."/>
            <person name="Nolan M."/>
            <person name="Ohm R.A."/>
            <person name="Tamas L."/>
            <person name="Grigoriev I.V."/>
            <person name="Spatafora J.W."/>
            <person name="Nagy L.G."/>
            <person name="Kovacs G.M."/>
        </authorList>
    </citation>
    <scope>NUCLEOTIDE SEQUENCE [LARGE SCALE GENOMIC DNA]</scope>
    <source>
        <strain evidence="2 3">DSE2036</strain>
    </source>
</reference>
<sequence>MGASIAYGRHMLTLPAPATAQGKTTSPNQHPSCSRPQPRPCHAPADDPETWKTPSAFVSRRPLPGLLEPSKQRRARPCGSWPTVAPHACPCPLTWLPTPPCVLLYSYSNRPSITPQRTGHFGRGPCILMTMMRHMALRDSPHHHCLFSDGTWISTTQNAASLKIFPSLLHPDVCLS</sequence>
<feature type="region of interest" description="Disordered" evidence="1">
    <location>
        <begin position="18"/>
        <end position="76"/>
    </location>
</feature>
<dbReference type="AlphaFoldDB" id="A0A2V1DZ37"/>
<name>A0A2V1DZ37_9PLEO</name>